<dbReference type="Gene3D" id="3.40.50.300">
    <property type="entry name" value="P-loop containing nucleotide triphosphate hydrolases"/>
    <property type="match status" value="1"/>
</dbReference>
<comment type="caution">
    <text evidence="8">The sequence shown here is derived from an EMBL/GenBank/DDBJ whole genome shotgun (WGS) entry which is preliminary data.</text>
</comment>
<proteinExistence type="predicted"/>
<dbReference type="AlphaFoldDB" id="A0A3N5BIN9"/>
<dbReference type="InterPro" id="IPR002543">
    <property type="entry name" value="FtsK_dom"/>
</dbReference>
<dbReference type="EMBL" id="RKRK01000002">
    <property type="protein sequence ID" value="RPF57684.1"/>
    <property type="molecule type" value="Genomic_DNA"/>
</dbReference>
<keyword evidence="9" id="KW-1185">Reference proteome</keyword>
<evidence type="ECO:0000256" key="4">
    <source>
        <dbReference type="PROSITE-ProRule" id="PRU00289"/>
    </source>
</evidence>
<comment type="subcellular location">
    <subcellularLocation>
        <location evidence="1">Membrane</location>
        <topology evidence="1">Multi-pass membrane protein</topology>
    </subcellularLocation>
</comment>
<gene>
    <name evidence="8" type="ORF">EDD62_0314</name>
</gene>
<evidence type="ECO:0000256" key="2">
    <source>
        <dbReference type="ARBA" id="ARBA00022741"/>
    </source>
</evidence>
<dbReference type="PANTHER" id="PTHR22683">
    <property type="entry name" value="SPORULATION PROTEIN RELATED"/>
    <property type="match status" value="1"/>
</dbReference>
<dbReference type="InterPro" id="IPR050206">
    <property type="entry name" value="FtsK/SpoIIIE/SftA"/>
</dbReference>
<dbReference type="PANTHER" id="PTHR22683:SF41">
    <property type="entry name" value="DNA TRANSLOCASE FTSK"/>
    <property type="match status" value="1"/>
</dbReference>
<feature type="domain" description="FtsK" evidence="7">
    <location>
        <begin position="322"/>
        <end position="518"/>
    </location>
</feature>
<dbReference type="GO" id="GO:0003677">
    <property type="term" value="F:DNA binding"/>
    <property type="evidence" value="ECO:0007669"/>
    <property type="project" value="InterPro"/>
</dbReference>
<feature type="compositionally biased region" description="Basic and acidic residues" evidence="6">
    <location>
        <begin position="201"/>
        <end position="230"/>
    </location>
</feature>
<reference evidence="8 9" key="1">
    <citation type="submission" date="2018-11" db="EMBL/GenBank/DDBJ databases">
        <title>Genomic Encyclopedia of Type Strains, Phase IV (KMG-IV): sequencing the most valuable type-strain genomes for metagenomic binning, comparative biology and taxonomic classification.</title>
        <authorList>
            <person name="Goeker M."/>
        </authorList>
    </citation>
    <scope>NUCLEOTIDE SEQUENCE [LARGE SCALE GENOMIC DNA]</scope>
    <source>
        <strain evidence="8 9">DSM 29158</strain>
    </source>
</reference>
<keyword evidence="3 4" id="KW-0067">ATP-binding</keyword>
<dbReference type="GO" id="GO:0005524">
    <property type="term" value="F:ATP binding"/>
    <property type="evidence" value="ECO:0007669"/>
    <property type="project" value="UniProtKB-UniRule"/>
</dbReference>
<evidence type="ECO:0000256" key="5">
    <source>
        <dbReference type="SAM" id="Coils"/>
    </source>
</evidence>
<keyword evidence="2 4" id="KW-0547">Nucleotide-binding</keyword>
<feature type="compositionally biased region" description="Basic and acidic residues" evidence="6">
    <location>
        <begin position="239"/>
        <end position="264"/>
    </location>
</feature>
<name>A0A3N5BIN9_9BACL</name>
<evidence type="ECO:0000259" key="7">
    <source>
        <dbReference type="PROSITE" id="PS50901"/>
    </source>
</evidence>
<dbReference type="RefSeq" id="WP_123807273.1">
    <property type="nucleotide sequence ID" value="NZ_RKRK01000002.1"/>
</dbReference>
<dbReference type="PROSITE" id="PS50901">
    <property type="entry name" value="FTSK"/>
    <property type="match status" value="1"/>
</dbReference>
<keyword evidence="5" id="KW-0175">Coiled coil</keyword>
<sequence length="568" mass="66642">MSPRRRRPRRFESIESHDVDRKIYDQYNESTRQYVNPYDDQYEKNHRANRSNQYETAHHQRPKYKEHNEQYESINVPKYSVTLKAHDVPSAIFGHREVNKSSKLFHHNALNSPGPKTKTDDEEKLQAVINRDDEIKQSDSYKPNIDAASLKGHSIIVEEIKNNRKPKSNFGYYVHQEERQKEKEQQQLAKQEEAKIALNHLKEVKNDESTSRSEVDNSKLDLKHEDHEGNNDSLTLSKELNDKQVTESDHDSVKEMSSKEERFNWNKRTSSAKTHKLHQQKWSFGDDETASTKQYMDKVLQSNVYKLVKSKLGVAIGYNKSGTHVISEMNKMPHILMVGRNCESYLKQLDIMMLSMFYRNTVNQLKLSIHNLNEQDILSASHFESYEELPYLAHPINTKTDRLFELLHDLSKEISERKRIFGQMFVSNLYMYNQKVSHDQQLPSIIVMINGFDQINLNASQFNQFEKLMNTLTLQGKAYGIHFVLMTNKPSKEILTHNIRQYVKTRIAFNVRDVEHSMYTIGRQGAEILEDDHSFLYVSHDANHPNILHQFELPQSIKEEAFKKLKMN</sequence>
<feature type="coiled-coil region" evidence="5">
    <location>
        <begin position="174"/>
        <end position="201"/>
    </location>
</feature>
<feature type="region of interest" description="Disordered" evidence="6">
    <location>
        <begin position="201"/>
        <end position="272"/>
    </location>
</feature>
<evidence type="ECO:0000256" key="6">
    <source>
        <dbReference type="SAM" id="MobiDB-lite"/>
    </source>
</evidence>
<dbReference type="OrthoDB" id="9807790at2"/>
<organism evidence="8 9">
    <name type="scientific">Abyssicoccus albus</name>
    <dbReference type="NCBI Taxonomy" id="1817405"/>
    <lineage>
        <taxon>Bacteria</taxon>
        <taxon>Bacillati</taxon>
        <taxon>Bacillota</taxon>
        <taxon>Bacilli</taxon>
        <taxon>Bacillales</taxon>
        <taxon>Abyssicoccaceae</taxon>
    </lineage>
</organism>
<dbReference type="GO" id="GO:0016020">
    <property type="term" value="C:membrane"/>
    <property type="evidence" value="ECO:0007669"/>
    <property type="project" value="UniProtKB-SubCell"/>
</dbReference>
<dbReference type="Pfam" id="PF01580">
    <property type="entry name" value="FtsK_SpoIIIE"/>
    <property type="match status" value="1"/>
</dbReference>
<evidence type="ECO:0000313" key="8">
    <source>
        <dbReference type="EMBL" id="RPF57684.1"/>
    </source>
</evidence>
<dbReference type="Proteomes" id="UP000277108">
    <property type="component" value="Unassembled WGS sequence"/>
</dbReference>
<feature type="binding site" evidence="4">
    <location>
        <begin position="339"/>
        <end position="346"/>
    </location>
    <ligand>
        <name>ATP</name>
        <dbReference type="ChEBI" id="CHEBI:30616"/>
    </ligand>
</feature>
<protein>
    <submittedName>
        <fullName evidence="8">FtsK/SpoIIIE family protein</fullName>
    </submittedName>
</protein>
<evidence type="ECO:0000313" key="9">
    <source>
        <dbReference type="Proteomes" id="UP000277108"/>
    </source>
</evidence>
<evidence type="ECO:0000256" key="1">
    <source>
        <dbReference type="ARBA" id="ARBA00004141"/>
    </source>
</evidence>
<evidence type="ECO:0000256" key="3">
    <source>
        <dbReference type="ARBA" id="ARBA00022840"/>
    </source>
</evidence>
<accession>A0A3N5BIN9</accession>
<dbReference type="InterPro" id="IPR027417">
    <property type="entry name" value="P-loop_NTPase"/>
</dbReference>